<dbReference type="Pfam" id="PF04954">
    <property type="entry name" value="SIP"/>
    <property type="match status" value="1"/>
</dbReference>
<dbReference type="Gene3D" id="3.30.310.50">
    <property type="entry name" value="Alpha-D-phosphohexomutase, C-terminal domain"/>
    <property type="match status" value="1"/>
</dbReference>
<protein>
    <submittedName>
        <fullName evidence="3">Siderophore-interacting protein</fullName>
    </submittedName>
</protein>
<dbReference type="EMBL" id="STGV01000002">
    <property type="protein sequence ID" value="THV23761.1"/>
    <property type="molecule type" value="Genomic_DNA"/>
</dbReference>
<dbReference type="InterPro" id="IPR013113">
    <property type="entry name" value="SIP_FAD-bd"/>
</dbReference>
<sequence>MTAHHDFLLSGLARPAHVDAMLDEICEHFVEHADVHRDLGVATLHSDDWTIEIAREDDLLRIALGCDSEEELEATRTMFAEHLYYFAGDKPFSLDWARPAPQITPANLQEVTVVSTAVITPKMRRVTFACTDVKPFLDHHMHVRLLVPPRGRKPRWPALKEDGRIGWPTGEDALVVRIYTIRSVDAEKGHVSIDFLQHPAEGIATPGADFARDAKPGDRVALMGPGGGGLPDAERIFLAGDESALPAIARMAEEAPEGVTLQAIIEVEDAAEEQVFQTAANLSVRWLHRSAYAADDVGLLRREACAAVEGLDDDSFVWFACEKDDVRAFKAYLAARGRKRRKQYCAWYWERGAAATTD</sequence>
<dbReference type="RefSeq" id="WP_136597858.1">
    <property type="nucleotide sequence ID" value="NZ_STGV01000002.1"/>
</dbReference>
<dbReference type="CDD" id="cd06193">
    <property type="entry name" value="siderophore_interacting"/>
    <property type="match status" value="1"/>
</dbReference>
<dbReference type="SUPFAM" id="SSF63380">
    <property type="entry name" value="Riboflavin synthase domain-like"/>
    <property type="match status" value="1"/>
</dbReference>
<accession>A0A4S8P343</accession>
<reference evidence="3 4" key="1">
    <citation type="submission" date="2019-04" db="EMBL/GenBank/DDBJ databases">
        <title>Genome sequence of strain shin9-1.</title>
        <authorList>
            <person name="Gao J."/>
            <person name="Sun J."/>
        </authorList>
    </citation>
    <scope>NUCLEOTIDE SEQUENCE [LARGE SCALE GENOMIC DNA]</scope>
    <source>
        <strain evidence="4">shin9-1</strain>
    </source>
</reference>
<dbReference type="OrthoDB" id="9814826at2"/>
<dbReference type="PANTHER" id="PTHR30157:SF0">
    <property type="entry name" value="NADPH-DEPENDENT FERRIC-CHELATE REDUCTASE"/>
    <property type="match status" value="1"/>
</dbReference>
<dbReference type="Gene3D" id="2.40.30.10">
    <property type="entry name" value="Translation factors"/>
    <property type="match status" value="1"/>
</dbReference>
<comment type="caution">
    <text evidence="3">The sequence shown here is derived from an EMBL/GenBank/DDBJ whole genome shotgun (WGS) entry which is preliminary data.</text>
</comment>
<dbReference type="InterPro" id="IPR017927">
    <property type="entry name" value="FAD-bd_FR_type"/>
</dbReference>
<dbReference type="InterPro" id="IPR007037">
    <property type="entry name" value="SIP_rossman_dom"/>
</dbReference>
<dbReference type="PROSITE" id="PS51384">
    <property type="entry name" value="FAD_FR"/>
    <property type="match status" value="1"/>
</dbReference>
<dbReference type="GO" id="GO:0016491">
    <property type="term" value="F:oxidoreductase activity"/>
    <property type="evidence" value="ECO:0007669"/>
    <property type="project" value="InterPro"/>
</dbReference>
<dbReference type="AlphaFoldDB" id="A0A4S8P343"/>
<evidence type="ECO:0000313" key="4">
    <source>
        <dbReference type="Proteomes" id="UP000308828"/>
    </source>
</evidence>
<keyword evidence="4" id="KW-1185">Reference proteome</keyword>
<dbReference type="Proteomes" id="UP000308828">
    <property type="component" value="Unassembled WGS sequence"/>
</dbReference>
<dbReference type="InterPro" id="IPR017938">
    <property type="entry name" value="Riboflavin_synthase-like_b-brl"/>
</dbReference>
<name>A0A4S8P343_9HYPH</name>
<comment type="similarity">
    <text evidence="1">Belongs to the SIP oxidoreductase family.</text>
</comment>
<evidence type="ECO:0000259" key="2">
    <source>
        <dbReference type="PROSITE" id="PS51384"/>
    </source>
</evidence>
<proteinExistence type="inferred from homology"/>
<feature type="domain" description="FAD-binding FR-type" evidence="2">
    <location>
        <begin position="106"/>
        <end position="232"/>
    </location>
</feature>
<dbReference type="PANTHER" id="PTHR30157">
    <property type="entry name" value="FERRIC REDUCTASE, NADPH-DEPENDENT"/>
    <property type="match status" value="1"/>
</dbReference>
<dbReference type="Gene3D" id="3.40.50.80">
    <property type="entry name" value="Nucleotide-binding domain of ferredoxin-NADP reductase (FNR) module"/>
    <property type="match status" value="1"/>
</dbReference>
<evidence type="ECO:0000256" key="1">
    <source>
        <dbReference type="ARBA" id="ARBA00035644"/>
    </source>
</evidence>
<dbReference type="InterPro" id="IPR039261">
    <property type="entry name" value="FNR_nucleotide-bd"/>
</dbReference>
<dbReference type="Pfam" id="PF09981">
    <property type="entry name" value="DUF2218"/>
    <property type="match status" value="1"/>
</dbReference>
<dbReference type="InterPro" id="IPR014543">
    <property type="entry name" value="UCP028291"/>
</dbReference>
<dbReference type="InterPro" id="IPR039374">
    <property type="entry name" value="SIP_fam"/>
</dbReference>
<dbReference type="Pfam" id="PF08021">
    <property type="entry name" value="FAD_binding_9"/>
    <property type="match status" value="1"/>
</dbReference>
<evidence type="ECO:0000313" key="3">
    <source>
        <dbReference type="EMBL" id="THV23761.1"/>
    </source>
</evidence>
<gene>
    <name evidence="3" type="ORF">FAA97_07175</name>
</gene>
<organism evidence="3 4">
    <name type="scientific">Peteryoungia ipomoeae</name>
    <dbReference type="NCBI Taxonomy" id="1210932"/>
    <lineage>
        <taxon>Bacteria</taxon>
        <taxon>Pseudomonadati</taxon>
        <taxon>Pseudomonadota</taxon>
        <taxon>Alphaproteobacteria</taxon>
        <taxon>Hyphomicrobiales</taxon>
        <taxon>Rhizobiaceae</taxon>
        <taxon>Peteryoungia</taxon>
    </lineage>
</organism>